<keyword evidence="1" id="KW-0472">Membrane</keyword>
<dbReference type="Proteomes" id="UP000571751">
    <property type="component" value="Unassembled WGS sequence"/>
</dbReference>
<evidence type="ECO:0000313" key="5">
    <source>
        <dbReference type="Proteomes" id="UP000571751"/>
    </source>
</evidence>
<evidence type="ECO:0000313" key="4">
    <source>
        <dbReference type="Proteomes" id="UP000563838"/>
    </source>
</evidence>
<reference evidence="4 5" key="1">
    <citation type="submission" date="2020-07" db="EMBL/GenBank/DDBJ databases">
        <title>Genomic Encyclopedia of Type Strains, Phase IV (KMG-V): Genome sequencing to study the core and pangenomes of soil and plant-associated prokaryotes.</title>
        <authorList>
            <person name="Whitman W."/>
        </authorList>
    </citation>
    <scope>NUCLEOTIDE SEQUENCE [LARGE SCALE GENOMIC DNA]</scope>
    <source>
        <strain evidence="2 4">A4</strain>
        <strain evidence="3 5">C14</strain>
    </source>
</reference>
<evidence type="ECO:0000313" key="3">
    <source>
        <dbReference type="EMBL" id="MBA2869196.1"/>
    </source>
</evidence>
<organism evidence="3 5">
    <name type="scientific">Methanococcus maripaludis</name>
    <name type="common">Methanococcus deltae</name>
    <dbReference type="NCBI Taxonomy" id="39152"/>
    <lineage>
        <taxon>Archaea</taxon>
        <taxon>Methanobacteriati</taxon>
        <taxon>Methanobacteriota</taxon>
        <taxon>Methanomada group</taxon>
        <taxon>Methanococci</taxon>
        <taxon>Methanococcales</taxon>
        <taxon>Methanococcaceae</taxon>
        <taxon>Methanococcus</taxon>
    </lineage>
</organism>
<evidence type="ECO:0000313" key="2">
    <source>
        <dbReference type="EMBL" id="MBA2840640.1"/>
    </source>
</evidence>
<dbReference type="RefSeq" id="WP_181488295.1">
    <property type="nucleotide sequence ID" value="NZ_JACDUI010000002.1"/>
</dbReference>
<dbReference type="Proteomes" id="UP000563838">
    <property type="component" value="Unassembled WGS sequence"/>
</dbReference>
<feature type="transmembrane region" description="Helical" evidence="1">
    <location>
        <begin position="140"/>
        <end position="157"/>
    </location>
</feature>
<gene>
    <name evidence="2" type="ORF">HNP87_001172</name>
    <name evidence="3" type="ORF">HNP95_001375</name>
</gene>
<proteinExistence type="predicted"/>
<comment type="caution">
    <text evidence="3">The sequence shown here is derived from an EMBL/GenBank/DDBJ whole genome shotgun (WGS) entry which is preliminary data.</text>
</comment>
<sequence>MIQEKSSIFKSISWILILFLLFSSSNALELNDLSVSSTHTEVSKSFSINKVEDYTYILSYNRYGTLNETIVANIYLNGQMIAMHGEGSQRNDFSKDITNILKDGENSLKIVSEIPPTYTVSFKMRDIQISEPTPIINLPISPNVDFLAFILCLIFLMKKKW</sequence>
<accession>A0A7J9PSV8</accession>
<keyword evidence="1" id="KW-0812">Transmembrane</keyword>
<dbReference type="EMBL" id="JACDUI010000002">
    <property type="protein sequence ID" value="MBA2840640.1"/>
    <property type="molecule type" value="Genomic_DNA"/>
</dbReference>
<dbReference type="SUPFAM" id="SSF49785">
    <property type="entry name" value="Galactose-binding domain-like"/>
    <property type="match status" value="1"/>
</dbReference>
<evidence type="ECO:0000256" key="1">
    <source>
        <dbReference type="SAM" id="Phobius"/>
    </source>
</evidence>
<keyword evidence="1" id="KW-1133">Transmembrane helix</keyword>
<dbReference type="Gene3D" id="2.60.120.260">
    <property type="entry name" value="Galactose-binding domain-like"/>
    <property type="match status" value="1"/>
</dbReference>
<dbReference type="AlphaFoldDB" id="A0A7J9PSV8"/>
<dbReference type="InterPro" id="IPR008979">
    <property type="entry name" value="Galactose-bd-like_sf"/>
</dbReference>
<protein>
    <submittedName>
        <fullName evidence="3">Uncharacterized protein</fullName>
    </submittedName>
</protein>
<dbReference type="EMBL" id="JACDUP010000002">
    <property type="protein sequence ID" value="MBA2869196.1"/>
    <property type="molecule type" value="Genomic_DNA"/>
</dbReference>
<name>A0A7J9PSV8_METMI</name>